<dbReference type="GO" id="GO:0019783">
    <property type="term" value="F:ubiquitin-like protein peptidase activity"/>
    <property type="evidence" value="ECO:0007669"/>
    <property type="project" value="UniProtKB-ARBA"/>
</dbReference>
<sequence length="216" mass="24749">MLILPIHVPAHWICAFVDFDRKYMTVFDSWERDPVPNNDWKQSEHRSIFRLLMECLQRLFLNLESVIDWKDWWLDPCPVNQPYQVNSVDCGPHVCLLMSCLASRQITNIRELNTIITPDSVQRFRYILFGHLMKLPTAPIESGDNEEILSDSDFMIISPMVSGDESEIEASSPRPNKPSPPAENPSSPLTSIPASSQVEEEPVLLRRSARTKMQGL</sequence>
<dbReference type="GO" id="GO:0006508">
    <property type="term" value="P:proteolysis"/>
    <property type="evidence" value="ECO:0007669"/>
    <property type="project" value="UniProtKB-KW"/>
</dbReference>
<comment type="caution">
    <text evidence="6">The sequence shown here is derived from an EMBL/GenBank/DDBJ whole genome shotgun (WGS) entry which is preliminary data.</text>
</comment>
<dbReference type="Proteomes" id="UP001215598">
    <property type="component" value="Unassembled WGS sequence"/>
</dbReference>
<dbReference type="AlphaFoldDB" id="A0AAD7HZZ0"/>
<evidence type="ECO:0000313" key="6">
    <source>
        <dbReference type="EMBL" id="KAJ7732125.1"/>
    </source>
</evidence>
<dbReference type="InterPro" id="IPR038765">
    <property type="entry name" value="Papain-like_cys_pep_sf"/>
</dbReference>
<evidence type="ECO:0000313" key="7">
    <source>
        <dbReference type="Proteomes" id="UP001215598"/>
    </source>
</evidence>
<feature type="domain" description="Ubiquitin-like protease family profile" evidence="5">
    <location>
        <begin position="1"/>
        <end position="101"/>
    </location>
</feature>
<dbReference type="SUPFAM" id="SSF54001">
    <property type="entry name" value="Cysteine proteinases"/>
    <property type="match status" value="1"/>
</dbReference>
<organism evidence="6 7">
    <name type="scientific">Mycena metata</name>
    <dbReference type="NCBI Taxonomy" id="1033252"/>
    <lineage>
        <taxon>Eukaryota</taxon>
        <taxon>Fungi</taxon>
        <taxon>Dikarya</taxon>
        <taxon>Basidiomycota</taxon>
        <taxon>Agaricomycotina</taxon>
        <taxon>Agaricomycetes</taxon>
        <taxon>Agaricomycetidae</taxon>
        <taxon>Agaricales</taxon>
        <taxon>Marasmiineae</taxon>
        <taxon>Mycenaceae</taxon>
        <taxon>Mycena</taxon>
    </lineage>
</organism>
<feature type="region of interest" description="Disordered" evidence="4">
    <location>
        <begin position="163"/>
        <end position="216"/>
    </location>
</feature>
<dbReference type="Pfam" id="PF02902">
    <property type="entry name" value="Peptidase_C48"/>
    <property type="match status" value="1"/>
</dbReference>
<name>A0AAD7HZZ0_9AGAR</name>
<proteinExistence type="inferred from homology"/>
<dbReference type="InterPro" id="IPR003653">
    <property type="entry name" value="Peptidase_C48_C"/>
</dbReference>
<evidence type="ECO:0000256" key="4">
    <source>
        <dbReference type="SAM" id="MobiDB-lite"/>
    </source>
</evidence>
<gene>
    <name evidence="6" type="ORF">B0H16DRAFT_1582029</name>
</gene>
<dbReference type="PROSITE" id="PS50600">
    <property type="entry name" value="ULP_PROTEASE"/>
    <property type="match status" value="1"/>
</dbReference>
<feature type="compositionally biased region" description="Polar residues" evidence="4">
    <location>
        <begin position="184"/>
        <end position="197"/>
    </location>
</feature>
<evidence type="ECO:0000256" key="1">
    <source>
        <dbReference type="ARBA" id="ARBA00005234"/>
    </source>
</evidence>
<protein>
    <recommendedName>
        <fullName evidence="5">Ubiquitin-like protease family profile domain-containing protein</fullName>
    </recommendedName>
</protein>
<dbReference type="Gene3D" id="3.40.395.10">
    <property type="entry name" value="Adenoviral Proteinase, Chain A"/>
    <property type="match status" value="1"/>
</dbReference>
<accession>A0AAD7HZZ0</accession>
<keyword evidence="3" id="KW-0378">Hydrolase</keyword>
<reference evidence="6" key="1">
    <citation type="submission" date="2023-03" db="EMBL/GenBank/DDBJ databases">
        <title>Massive genome expansion in bonnet fungi (Mycena s.s.) driven by repeated elements and novel gene families across ecological guilds.</title>
        <authorList>
            <consortium name="Lawrence Berkeley National Laboratory"/>
            <person name="Harder C.B."/>
            <person name="Miyauchi S."/>
            <person name="Viragh M."/>
            <person name="Kuo A."/>
            <person name="Thoen E."/>
            <person name="Andreopoulos B."/>
            <person name="Lu D."/>
            <person name="Skrede I."/>
            <person name="Drula E."/>
            <person name="Henrissat B."/>
            <person name="Morin E."/>
            <person name="Kohler A."/>
            <person name="Barry K."/>
            <person name="LaButti K."/>
            <person name="Morin E."/>
            <person name="Salamov A."/>
            <person name="Lipzen A."/>
            <person name="Mereny Z."/>
            <person name="Hegedus B."/>
            <person name="Baldrian P."/>
            <person name="Stursova M."/>
            <person name="Weitz H."/>
            <person name="Taylor A."/>
            <person name="Grigoriev I.V."/>
            <person name="Nagy L.G."/>
            <person name="Martin F."/>
            <person name="Kauserud H."/>
        </authorList>
    </citation>
    <scope>NUCLEOTIDE SEQUENCE</scope>
    <source>
        <strain evidence="6">CBHHK182m</strain>
    </source>
</reference>
<keyword evidence="2" id="KW-0645">Protease</keyword>
<evidence type="ECO:0000256" key="3">
    <source>
        <dbReference type="ARBA" id="ARBA00022801"/>
    </source>
</evidence>
<dbReference type="EMBL" id="JARKIB010000147">
    <property type="protein sequence ID" value="KAJ7732125.1"/>
    <property type="molecule type" value="Genomic_DNA"/>
</dbReference>
<keyword evidence="7" id="KW-1185">Reference proteome</keyword>
<evidence type="ECO:0000259" key="5">
    <source>
        <dbReference type="PROSITE" id="PS50600"/>
    </source>
</evidence>
<comment type="similarity">
    <text evidence="1">Belongs to the peptidase C48 family.</text>
</comment>
<evidence type="ECO:0000256" key="2">
    <source>
        <dbReference type="ARBA" id="ARBA00022670"/>
    </source>
</evidence>
<dbReference type="GO" id="GO:0008234">
    <property type="term" value="F:cysteine-type peptidase activity"/>
    <property type="evidence" value="ECO:0007669"/>
    <property type="project" value="InterPro"/>
</dbReference>